<sequence length="83" mass="9616">MRAKNFAHFQATKTQNKRWGVTTKISQQQNDRIKGIYFPLAAYYYVFENGNVNFSRLNSNGILSLVLLAPVVNVSQWSRETQF</sequence>
<proteinExistence type="predicted"/>
<comment type="caution">
    <text evidence="1">The sequence shown here is derived from an EMBL/GenBank/DDBJ whole genome shotgun (WGS) entry which is preliminary data.</text>
</comment>
<dbReference type="AlphaFoldDB" id="A0AAV4N5V9"/>
<name>A0AAV4N5V9_CAEEX</name>
<accession>A0AAV4N5V9</accession>
<protein>
    <submittedName>
        <fullName evidence="1">Uncharacterized protein</fullName>
    </submittedName>
</protein>
<dbReference type="EMBL" id="BPLR01002967">
    <property type="protein sequence ID" value="GIX79744.1"/>
    <property type="molecule type" value="Genomic_DNA"/>
</dbReference>
<reference evidence="1 2" key="1">
    <citation type="submission" date="2021-06" db="EMBL/GenBank/DDBJ databases">
        <title>Caerostris extrusa draft genome.</title>
        <authorList>
            <person name="Kono N."/>
            <person name="Arakawa K."/>
        </authorList>
    </citation>
    <scope>NUCLEOTIDE SEQUENCE [LARGE SCALE GENOMIC DNA]</scope>
</reference>
<evidence type="ECO:0000313" key="2">
    <source>
        <dbReference type="Proteomes" id="UP001054945"/>
    </source>
</evidence>
<organism evidence="1 2">
    <name type="scientific">Caerostris extrusa</name>
    <name type="common">Bark spider</name>
    <name type="synonym">Caerostris bankana</name>
    <dbReference type="NCBI Taxonomy" id="172846"/>
    <lineage>
        <taxon>Eukaryota</taxon>
        <taxon>Metazoa</taxon>
        <taxon>Ecdysozoa</taxon>
        <taxon>Arthropoda</taxon>
        <taxon>Chelicerata</taxon>
        <taxon>Arachnida</taxon>
        <taxon>Araneae</taxon>
        <taxon>Araneomorphae</taxon>
        <taxon>Entelegynae</taxon>
        <taxon>Araneoidea</taxon>
        <taxon>Araneidae</taxon>
        <taxon>Caerostris</taxon>
    </lineage>
</organism>
<dbReference type="Proteomes" id="UP001054945">
    <property type="component" value="Unassembled WGS sequence"/>
</dbReference>
<keyword evidence="2" id="KW-1185">Reference proteome</keyword>
<evidence type="ECO:0000313" key="1">
    <source>
        <dbReference type="EMBL" id="GIX79744.1"/>
    </source>
</evidence>
<gene>
    <name evidence="1" type="ORF">CEXT_73941</name>
</gene>